<reference evidence="12" key="2">
    <citation type="submission" date="2022-08" db="UniProtKB">
        <authorList>
            <consortium name="EnsemblMetazoa"/>
        </authorList>
    </citation>
    <scope>IDENTIFICATION</scope>
    <source>
        <strain evidence="12">STECLA/ALBI9_A</strain>
    </source>
</reference>
<dbReference type="KEGG" id="aali:118461352"/>
<evidence type="ECO:0000256" key="2">
    <source>
        <dbReference type="ARBA" id="ARBA00022723"/>
    </source>
</evidence>
<feature type="domain" description="ZAD" evidence="11">
    <location>
        <begin position="7"/>
        <end position="82"/>
    </location>
</feature>
<evidence type="ECO:0000256" key="6">
    <source>
        <dbReference type="ARBA" id="ARBA00023242"/>
    </source>
</evidence>
<dbReference type="Pfam" id="PF00096">
    <property type="entry name" value="zf-C2H2"/>
    <property type="match status" value="4"/>
</dbReference>
<dbReference type="Gene3D" id="3.40.1800.20">
    <property type="match status" value="1"/>
</dbReference>
<reference evidence="12 13" key="1">
    <citation type="journal article" date="2017" name="G3 (Bethesda)">
        <title>The Physical Genome Mapping of Anopheles albimanus Corrected Scaffold Misassemblies and Identified Interarm Rearrangements in Genus Anopheles.</title>
        <authorList>
            <person name="Artemov G.N."/>
            <person name="Peery A.N."/>
            <person name="Jiang X."/>
            <person name="Tu Z."/>
            <person name="Stegniy V.N."/>
            <person name="Sharakhova M.V."/>
            <person name="Sharakhov I.V."/>
        </authorList>
    </citation>
    <scope>NUCLEOTIDE SEQUENCE [LARGE SCALE GENOMIC DNA]</scope>
    <source>
        <strain evidence="12 13">ALBI9_A</strain>
    </source>
</reference>
<evidence type="ECO:0000256" key="7">
    <source>
        <dbReference type="PROSITE-ProRule" id="PRU00042"/>
    </source>
</evidence>
<evidence type="ECO:0000259" key="10">
    <source>
        <dbReference type="PROSITE" id="PS50157"/>
    </source>
</evidence>
<dbReference type="PROSITE" id="PS51915">
    <property type="entry name" value="ZAD"/>
    <property type="match status" value="1"/>
</dbReference>
<name>A0A8W7JVJ8_ANOAL</name>
<feature type="domain" description="C2H2-type" evidence="10">
    <location>
        <begin position="339"/>
        <end position="366"/>
    </location>
</feature>
<dbReference type="GO" id="GO:0006357">
    <property type="term" value="P:regulation of transcription by RNA polymerase II"/>
    <property type="evidence" value="ECO:0007669"/>
    <property type="project" value="TreeGrafter"/>
</dbReference>
<evidence type="ECO:0000256" key="5">
    <source>
        <dbReference type="ARBA" id="ARBA00022833"/>
    </source>
</evidence>
<dbReference type="GO" id="GO:0000978">
    <property type="term" value="F:RNA polymerase II cis-regulatory region sequence-specific DNA binding"/>
    <property type="evidence" value="ECO:0007669"/>
    <property type="project" value="TreeGrafter"/>
</dbReference>
<dbReference type="GO" id="GO:0003700">
    <property type="term" value="F:DNA-binding transcription factor activity"/>
    <property type="evidence" value="ECO:0007669"/>
    <property type="project" value="TreeGrafter"/>
</dbReference>
<evidence type="ECO:0000313" key="13">
    <source>
        <dbReference type="Proteomes" id="UP000069272"/>
    </source>
</evidence>
<dbReference type="Pfam" id="PF07776">
    <property type="entry name" value="zf-AD"/>
    <property type="match status" value="1"/>
</dbReference>
<evidence type="ECO:0000256" key="8">
    <source>
        <dbReference type="PROSITE-ProRule" id="PRU01263"/>
    </source>
</evidence>
<dbReference type="PROSITE" id="PS50157">
    <property type="entry name" value="ZINC_FINGER_C2H2_2"/>
    <property type="match status" value="6"/>
</dbReference>
<feature type="binding site" evidence="8">
    <location>
        <position position="55"/>
    </location>
    <ligand>
        <name>Zn(2+)</name>
        <dbReference type="ChEBI" id="CHEBI:29105"/>
    </ligand>
</feature>
<accession>A0A8W7JVJ8</accession>
<dbReference type="GeneID" id="118461352"/>
<protein>
    <recommendedName>
        <fullName evidence="14">Protein krueppel</fullName>
    </recommendedName>
</protein>
<feature type="binding site" evidence="8">
    <location>
        <position position="12"/>
    </location>
    <ligand>
        <name>Zn(2+)</name>
        <dbReference type="ChEBI" id="CHEBI:29105"/>
    </ligand>
</feature>
<organism evidence="12 13">
    <name type="scientific">Anopheles albimanus</name>
    <name type="common">New world malaria mosquito</name>
    <dbReference type="NCBI Taxonomy" id="7167"/>
    <lineage>
        <taxon>Eukaryota</taxon>
        <taxon>Metazoa</taxon>
        <taxon>Ecdysozoa</taxon>
        <taxon>Arthropoda</taxon>
        <taxon>Hexapoda</taxon>
        <taxon>Insecta</taxon>
        <taxon>Pterygota</taxon>
        <taxon>Neoptera</taxon>
        <taxon>Endopterygota</taxon>
        <taxon>Diptera</taxon>
        <taxon>Nematocera</taxon>
        <taxon>Culicoidea</taxon>
        <taxon>Culicidae</taxon>
        <taxon>Anophelinae</taxon>
        <taxon>Anopheles</taxon>
    </lineage>
</organism>
<dbReference type="InterPro" id="IPR012934">
    <property type="entry name" value="Znf_AD"/>
</dbReference>
<evidence type="ECO:0000313" key="12">
    <source>
        <dbReference type="EnsemblMetazoa" id="AALB008086-PA"/>
    </source>
</evidence>
<proteinExistence type="predicted"/>
<keyword evidence="4 7" id="KW-0863">Zinc-finger</keyword>
<keyword evidence="13" id="KW-1185">Reference proteome</keyword>
<dbReference type="AlphaFoldDB" id="A0A8W7JVJ8"/>
<keyword evidence="5 8" id="KW-0862">Zinc</keyword>
<evidence type="ECO:0008006" key="14">
    <source>
        <dbReference type="Google" id="ProtNLM"/>
    </source>
</evidence>
<feature type="domain" description="C2H2-type" evidence="10">
    <location>
        <begin position="423"/>
        <end position="451"/>
    </location>
</feature>
<dbReference type="Proteomes" id="UP000069272">
    <property type="component" value="Chromosome 2R"/>
</dbReference>
<comment type="subcellular location">
    <subcellularLocation>
        <location evidence="1">Nucleus</location>
    </subcellularLocation>
</comment>
<dbReference type="InterPro" id="IPR013087">
    <property type="entry name" value="Znf_C2H2_type"/>
</dbReference>
<evidence type="ECO:0000256" key="1">
    <source>
        <dbReference type="ARBA" id="ARBA00004123"/>
    </source>
</evidence>
<keyword evidence="3" id="KW-0677">Repeat</keyword>
<evidence type="ECO:0000259" key="11">
    <source>
        <dbReference type="PROSITE" id="PS51915"/>
    </source>
</evidence>
<dbReference type="PANTHER" id="PTHR24390:SF79">
    <property type="entry name" value="ASPARAGINE-RICH ZINC FINGER PROTEIN AZF1"/>
    <property type="match status" value="1"/>
</dbReference>
<dbReference type="RefSeq" id="XP_035782471.1">
    <property type="nucleotide sequence ID" value="XM_035926578.1"/>
</dbReference>
<dbReference type="PROSITE" id="PS00028">
    <property type="entry name" value="ZINC_FINGER_C2H2_1"/>
    <property type="match status" value="5"/>
</dbReference>
<dbReference type="SUPFAM" id="SSF57667">
    <property type="entry name" value="beta-beta-alpha zinc fingers"/>
    <property type="match status" value="3"/>
</dbReference>
<feature type="region of interest" description="Disordered" evidence="9">
    <location>
        <begin position="203"/>
        <end position="228"/>
    </location>
</feature>
<dbReference type="InterPro" id="IPR036236">
    <property type="entry name" value="Znf_C2H2_sf"/>
</dbReference>
<dbReference type="EnsemblMetazoa" id="AALB008086-RA">
    <property type="protein sequence ID" value="AALB008086-PA"/>
    <property type="gene ID" value="AALB008086"/>
</dbReference>
<feature type="domain" description="C2H2-type" evidence="10">
    <location>
        <begin position="395"/>
        <end position="422"/>
    </location>
</feature>
<feature type="binding site" evidence="8">
    <location>
        <position position="58"/>
    </location>
    <ligand>
        <name>Zn(2+)</name>
        <dbReference type="ChEBI" id="CHEBI:29105"/>
    </ligand>
</feature>
<evidence type="ECO:0000256" key="9">
    <source>
        <dbReference type="SAM" id="MobiDB-lite"/>
    </source>
</evidence>
<feature type="domain" description="C2H2-type" evidence="10">
    <location>
        <begin position="367"/>
        <end position="394"/>
    </location>
</feature>
<dbReference type="GO" id="GO:0008270">
    <property type="term" value="F:zinc ion binding"/>
    <property type="evidence" value="ECO:0007669"/>
    <property type="project" value="UniProtKB-UniRule"/>
</dbReference>
<evidence type="ECO:0000256" key="4">
    <source>
        <dbReference type="ARBA" id="ARBA00022771"/>
    </source>
</evidence>
<dbReference type="FunFam" id="3.30.160.60:FF:000100">
    <property type="entry name" value="Zinc finger 45-like"/>
    <property type="match status" value="1"/>
</dbReference>
<feature type="domain" description="C2H2-type" evidence="10">
    <location>
        <begin position="310"/>
        <end position="337"/>
    </location>
</feature>
<dbReference type="GO" id="GO:0005634">
    <property type="term" value="C:nucleus"/>
    <property type="evidence" value="ECO:0007669"/>
    <property type="project" value="UniProtKB-SubCell"/>
</dbReference>
<feature type="domain" description="C2H2-type" evidence="10">
    <location>
        <begin position="452"/>
        <end position="480"/>
    </location>
</feature>
<keyword evidence="2 8" id="KW-0479">Metal-binding</keyword>
<dbReference type="SUPFAM" id="SSF57716">
    <property type="entry name" value="Glucocorticoid receptor-like (DNA-binding domain)"/>
    <property type="match status" value="1"/>
</dbReference>
<dbReference type="OrthoDB" id="6077919at2759"/>
<dbReference type="PANTHER" id="PTHR24390">
    <property type="entry name" value="ZINC FINGER PROTEIN"/>
    <property type="match status" value="1"/>
</dbReference>
<feature type="binding site" evidence="8">
    <location>
        <position position="9"/>
    </location>
    <ligand>
        <name>Zn(2+)</name>
        <dbReference type="ChEBI" id="CHEBI:29105"/>
    </ligand>
</feature>
<sequence length="492" mass="56558">MKNNLSLKCRLCLSTEQEEYSFIYDQHEPETLAEIIHLCVGIKIRRNDGITQCICNHCRVEMIHFYDFRNRCLAADTVLRNNHNDEQGVKYSSPLNDTVPEEDAHIIEASGCEIDLEQGTQAEEPEPEEAGVAPVEESYLETDELICELPEEENLIIEGRLESDETLEEVEFLLEPDELQALNNGDDSERLTDAQSNFQAEPYTEAASEVQALNSDDDSDVLSDARSNSPAEPYAEAACEDFLRFVCCGCTATEFSSQEELDAHRNDRHQRFRVPHCTIRPFECNLCFKRFLTERQLTHHSERPLRRRRFVCVSCGLAYFTSTALSRHEKLCLGKEKKTPCDLCGKQFRGRMSLLNHMRIHQQDKGFACTVCGKTFRTKWAVPIHMVTHSAEQPFRCDICPAKFKREASLKTHERRHANPLPHKCDFCDESFNNNAARKYHRMTVHEGLDPYRCEECGISFKRKVHLKNHMQRTHGIENMGNYGDLDGNGNR</sequence>
<dbReference type="SMART" id="SM00355">
    <property type="entry name" value="ZnF_C2H2"/>
    <property type="match status" value="8"/>
</dbReference>
<dbReference type="Gene3D" id="3.30.160.60">
    <property type="entry name" value="Classic Zinc Finger"/>
    <property type="match status" value="5"/>
</dbReference>
<keyword evidence="6" id="KW-0539">Nucleus</keyword>
<evidence type="ECO:0000256" key="3">
    <source>
        <dbReference type="ARBA" id="ARBA00022737"/>
    </source>
</evidence>
<dbReference type="SMART" id="SM00868">
    <property type="entry name" value="zf-AD"/>
    <property type="match status" value="1"/>
</dbReference>